<gene>
    <name evidence="1" type="ORF">D6D01_05900</name>
</gene>
<sequence>MFNALIRTHHITSRKKVTKLKQAADATQVFALLRSGSSPGIMYVEGEEKGVRHWVDTNLRYKDYQLVARPAAIQHENQPTKESSVRPGLYETETVSDFGKQLQDRGVYAWWRKAMGYAKDE</sequence>
<dbReference type="AlphaFoldDB" id="A0A4S9L4U2"/>
<proteinExistence type="predicted"/>
<name>A0A4S9L4U2_AURPU</name>
<dbReference type="EMBL" id="QZBD01000236">
    <property type="protein sequence ID" value="THY23622.1"/>
    <property type="molecule type" value="Genomic_DNA"/>
</dbReference>
<comment type="caution">
    <text evidence="1">The sequence shown here is derived from an EMBL/GenBank/DDBJ whole genome shotgun (WGS) entry which is preliminary data.</text>
</comment>
<evidence type="ECO:0000313" key="2">
    <source>
        <dbReference type="Proteomes" id="UP000306584"/>
    </source>
</evidence>
<reference evidence="1 2" key="1">
    <citation type="submission" date="2018-10" db="EMBL/GenBank/DDBJ databases">
        <title>Fifty Aureobasidium pullulans genomes reveal a recombining polyextremotolerant generalist.</title>
        <authorList>
            <person name="Gostincar C."/>
            <person name="Turk M."/>
            <person name="Zajc J."/>
            <person name="Gunde-Cimerman N."/>
        </authorList>
    </citation>
    <scope>NUCLEOTIDE SEQUENCE [LARGE SCALE GENOMIC DNA]</scope>
    <source>
        <strain evidence="1 2">EXF-6604</strain>
    </source>
</reference>
<organism evidence="1 2">
    <name type="scientific">Aureobasidium pullulans</name>
    <name type="common">Black yeast</name>
    <name type="synonym">Pullularia pullulans</name>
    <dbReference type="NCBI Taxonomy" id="5580"/>
    <lineage>
        <taxon>Eukaryota</taxon>
        <taxon>Fungi</taxon>
        <taxon>Dikarya</taxon>
        <taxon>Ascomycota</taxon>
        <taxon>Pezizomycotina</taxon>
        <taxon>Dothideomycetes</taxon>
        <taxon>Dothideomycetidae</taxon>
        <taxon>Dothideales</taxon>
        <taxon>Saccotheciaceae</taxon>
        <taxon>Aureobasidium</taxon>
    </lineage>
</organism>
<dbReference type="Proteomes" id="UP000306584">
    <property type="component" value="Unassembled WGS sequence"/>
</dbReference>
<evidence type="ECO:0000313" key="1">
    <source>
        <dbReference type="EMBL" id="THY23622.1"/>
    </source>
</evidence>
<protein>
    <submittedName>
        <fullName evidence="1">Uncharacterized protein</fullName>
    </submittedName>
</protein>
<accession>A0A4S9L4U2</accession>